<comment type="similarity">
    <text evidence="2">Belongs to the CKAP2 family.</text>
</comment>
<feature type="compositionally biased region" description="Polar residues" evidence="6">
    <location>
        <begin position="321"/>
        <end position="335"/>
    </location>
</feature>
<dbReference type="Pfam" id="PF15297">
    <property type="entry name" value="CKAP2_C"/>
    <property type="match status" value="2"/>
</dbReference>
<dbReference type="GO" id="GO:0007026">
    <property type="term" value="P:negative regulation of microtubule depolymerization"/>
    <property type="evidence" value="ECO:0007669"/>
    <property type="project" value="TreeGrafter"/>
</dbReference>
<keyword evidence="9" id="KW-1185">Reference proteome</keyword>
<dbReference type="InterPro" id="IPR026165">
    <property type="entry name" value="CKAP2_fam"/>
</dbReference>
<reference evidence="8 9" key="1">
    <citation type="submission" date="2020-04" db="EMBL/GenBank/DDBJ databases">
        <title>Chromosome-level genome assembly of a cyprinid fish Onychostoma macrolepis by integration of Nanopore Sequencing, Bionano and Hi-C technology.</title>
        <authorList>
            <person name="Wang D."/>
        </authorList>
    </citation>
    <scope>NUCLEOTIDE SEQUENCE [LARGE SCALE GENOMIC DNA]</scope>
    <source>
        <strain evidence="8">SWU-2019</strain>
        <tissue evidence="8">Muscle</tissue>
    </source>
</reference>
<dbReference type="AlphaFoldDB" id="A0A7J6CL80"/>
<evidence type="ECO:0000256" key="1">
    <source>
        <dbReference type="ARBA" id="ARBA00004245"/>
    </source>
</evidence>
<evidence type="ECO:0000259" key="7">
    <source>
        <dbReference type="Pfam" id="PF15297"/>
    </source>
</evidence>
<name>A0A7J6CL80_9TELE</name>
<evidence type="ECO:0000256" key="4">
    <source>
        <dbReference type="ARBA" id="ARBA00022553"/>
    </source>
</evidence>
<dbReference type="InterPro" id="IPR029197">
    <property type="entry name" value="CKAP2_C"/>
</dbReference>
<evidence type="ECO:0000256" key="5">
    <source>
        <dbReference type="ARBA" id="ARBA00023212"/>
    </source>
</evidence>
<feature type="compositionally biased region" description="Polar residues" evidence="6">
    <location>
        <begin position="161"/>
        <end position="192"/>
    </location>
</feature>
<proteinExistence type="inferred from homology"/>
<organism evidence="8 9">
    <name type="scientific">Onychostoma macrolepis</name>
    <dbReference type="NCBI Taxonomy" id="369639"/>
    <lineage>
        <taxon>Eukaryota</taxon>
        <taxon>Metazoa</taxon>
        <taxon>Chordata</taxon>
        <taxon>Craniata</taxon>
        <taxon>Vertebrata</taxon>
        <taxon>Euteleostomi</taxon>
        <taxon>Actinopterygii</taxon>
        <taxon>Neopterygii</taxon>
        <taxon>Teleostei</taxon>
        <taxon>Ostariophysi</taxon>
        <taxon>Cypriniformes</taxon>
        <taxon>Cyprinidae</taxon>
        <taxon>Acrossocheilinae</taxon>
        <taxon>Onychostoma</taxon>
    </lineage>
</organism>
<keyword evidence="3" id="KW-0963">Cytoplasm</keyword>
<dbReference type="OrthoDB" id="9945093at2759"/>
<feature type="compositionally biased region" description="Basic and acidic residues" evidence="6">
    <location>
        <begin position="132"/>
        <end position="157"/>
    </location>
</feature>
<feature type="region of interest" description="Disordered" evidence="6">
    <location>
        <begin position="40"/>
        <end position="88"/>
    </location>
</feature>
<feature type="compositionally biased region" description="Basic and acidic residues" evidence="6">
    <location>
        <begin position="465"/>
        <end position="474"/>
    </location>
</feature>
<sequence length="618" mass="68681">MHRMESVVRMRNKENTKPVCGPKKEVTSSIVSKQKVICRSAPLQSKNDVKEDNSGTREKEKNVRPKTQTNADPTKRNTLSQAFRTQQTVRHRKLVEEVQKPPSTISAIQKSKPGTYKGRVVQSKIDCFRKPSADVKTTEKKVISKPDVTRPKPELPKVRSKSVTSLPESTKPRVNSALSSRPKSVSDIQLNATDKPVQKSVSHKRIPQKVQGTVSRAGACALPRSAPLATGRLAISKPIASKKKEMTVQVEKPKTATTELLVCRPVTSTVSQYKVQIETAEERRAKLAEWLASKGKALKRPPISEKSATFSSKPKPAPQPKTGSKATTDAQSEPVVQTEAVKPTAPLKTDNQTNNIEVPDNKTVCSRRSSNIMNTTLDLLDNSDMDLPVDPEIRMESLVLNLCDKLDAMETPSSCEDGVNVDKSDMVAEKRMEVQVEEQETDEVFEILKEEELGDEEDSESELTEDTKKPIIKNEDDDQEPKEKQPFVSEDDDSDEEMNSTSPEMAGASIVKYNVKTTPYLQSVKKIIDCETAPGSGSRRKSTIKDLKFLTPVRRSTRIQRKSSRLPGMLNDHDTCVSSLAELVQMEDADSNAYIYRKNPALLEDLPDQPEDFAKVCS</sequence>
<keyword evidence="5" id="KW-0206">Cytoskeleton</keyword>
<feature type="domain" description="Cytoskeleton-associated protein 2 C-terminal" evidence="7">
    <location>
        <begin position="266"/>
        <end position="309"/>
    </location>
</feature>
<dbReference type="PANTHER" id="PTHR16076:SF8">
    <property type="entry name" value="CYTOSKELETON-ASSOCIATED PROTEIN 2"/>
    <property type="match status" value="1"/>
</dbReference>
<feature type="region of interest" description="Disordered" evidence="6">
    <location>
        <begin position="298"/>
        <end position="358"/>
    </location>
</feature>
<protein>
    <recommendedName>
        <fullName evidence="7">Cytoskeleton-associated protein 2 C-terminal domain-containing protein</fullName>
    </recommendedName>
</protein>
<feature type="domain" description="Cytoskeleton-associated protein 2 C-terminal" evidence="7">
    <location>
        <begin position="433"/>
        <end position="602"/>
    </location>
</feature>
<comment type="caution">
    <text evidence="8">The sequence shown here is derived from an EMBL/GenBank/DDBJ whole genome shotgun (WGS) entry which is preliminary data.</text>
</comment>
<feature type="compositionally biased region" description="Polar residues" evidence="6">
    <location>
        <begin position="65"/>
        <end position="88"/>
    </location>
</feature>
<evidence type="ECO:0000313" key="9">
    <source>
        <dbReference type="Proteomes" id="UP000579812"/>
    </source>
</evidence>
<feature type="compositionally biased region" description="Basic and acidic residues" evidence="6">
    <location>
        <begin position="1"/>
        <end position="26"/>
    </location>
</feature>
<accession>A0A7J6CL80</accession>
<evidence type="ECO:0000256" key="3">
    <source>
        <dbReference type="ARBA" id="ARBA00022490"/>
    </source>
</evidence>
<dbReference type="Proteomes" id="UP000579812">
    <property type="component" value="Unassembled WGS sequence"/>
</dbReference>
<feature type="region of interest" description="Disordered" evidence="6">
    <location>
        <begin position="450"/>
        <end position="505"/>
    </location>
</feature>
<feature type="compositionally biased region" description="Acidic residues" evidence="6">
    <location>
        <begin position="452"/>
        <end position="464"/>
    </location>
</feature>
<feature type="compositionally biased region" description="Basic and acidic residues" evidence="6">
    <location>
        <begin position="47"/>
        <end position="63"/>
    </location>
</feature>
<feature type="compositionally biased region" description="Acidic residues" evidence="6">
    <location>
        <begin position="489"/>
        <end position="498"/>
    </location>
</feature>
<dbReference type="PANTHER" id="PTHR16076">
    <property type="entry name" value="CYTOSKELETON ASSOCIATED PROTEIN 2-RELATED"/>
    <property type="match status" value="1"/>
</dbReference>
<keyword evidence="4" id="KW-0597">Phosphoprotein</keyword>
<feature type="region of interest" description="Disordered" evidence="6">
    <location>
        <begin position="97"/>
        <end position="116"/>
    </location>
</feature>
<evidence type="ECO:0000256" key="2">
    <source>
        <dbReference type="ARBA" id="ARBA00009468"/>
    </source>
</evidence>
<dbReference type="EMBL" id="JAAMOB010000010">
    <property type="protein sequence ID" value="KAF4108069.1"/>
    <property type="molecule type" value="Genomic_DNA"/>
</dbReference>
<dbReference type="GO" id="GO:0015630">
    <property type="term" value="C:microtubule cytoskeleton"/>
    <property type="evidence" value="ECO:0007669"/>
    <property type="project" value="TreeGrafter"/>
</dbReference>
<evidence type="ECO:0000313" key="8">
    <source>
        <dbReference type="EMBL" id="KAF4108069.1"/>
    </source>
</evidence>
<feature type="region of interest" description="Disordered" evidence="6">
    <location>
        <begin position="132"/>
        <end position="212"/>
    </location>
</feature>
<comment type="subcellular location">
    <subcellularLocation>
        <location evidence="1">Cytoplasm</location>
        <location evidence="1">Cytoskeleton</location>
    </subcellularLocation>
</comment>
<gene>
    <name evidence="8" type="ORF">G5714_010828</name>
</gene>
<evidence type="ECO:0000256" key="6">
    <source>
        <dbReference type="SAM" id="MobiDB-lite"/>
    </source>
</evidence>
<feature type="region of interest" description="Disordered" evidence="6">
    <location>
        <begin position="1"/>
        <end position="27"/>
    </location>
</feature>